<accession>A0A8T2P680</accession>
<evidence type="ECO:0000256" key="8">
    <source>
        <dbReference type="ARBA" id="ARBA00022829"/>
    </source>
</evidence>
<evidence type="ECO:0000256" key="10">
    <source>
        <dbReference type="ARBA" id="ARBA00023036"/>
    </source>
</evidence>
<gene>
    <name evidence="15" type="ORF">JZ751_007100</name>
</gene>
<dbReference type="InterPro" id="IPR006940">
    <property type="entry name" value="Securin_separation_inhibitor"/>
</dbReference>
<dbReference type="GO" id="GO:0051276">
    <property type="term" value="P:chromosome organization"/>
    <property type="evidence" value="ECO:0007669"/>
    <property type="project" value="InterPro"/>
</dbReference>
<evidence type="ECO:0000256" key="11">
    <source>
        <dbReference type="ARBA" id="ARBA00023242"/>
    </source>
</evidence>
<dbReference type="GO" id="GO:0051301">
    <property type="term" value="P:cell division"/>
    <property type="evidence" value="ECO:0007669"/>
    <property type="project" value="UniProtKB-KW"/>
</dbReference>
<dbReference type="EMBL" id="JAFBMS010000015">
    <property type="protein sequence ID" value="KAG9346781.1"/>
    <property type="molecule type" value="Genomic_DNA"/>
</dbReference>
<dbReference type="PANTHER" id="PTHR10418">
    <property type="entry name" value="SECURIN-3"/>
    <property type="match status" value="1"/>
</dbReference>
<dbReference type="GO" id="GO:0005737">
    <property type="term" value="C:cytoplasm"/>
    <property type="evidence" value="ECO:0007669"/>
    <property type="project" value="UniProtKB-SubCell"/>
</dbReference>
<evidence type="ECO:0000256" key="14">
    <source>
        <dbReference type="SAM" id="MobiDB-lite"/>
    </source>
</evidence>
<evidence type="ECO:0000256" key="5">
    <source>
        <dbReference type="ARBA" id="ARBA00022618"/>
    </source>
</evidence>
<dbReference type="GO" id="GO:0045143">
    <property type="term" value="P:homologous chromosome segregation"/>
    <property type="evidence" value="ECO:0007669"/>
    <property type="project" value="TreeGrafter"/>
</dbReference>
<dbReference type="GO" id="GO:0017124">
    <property type="term" value="F:SH3 domain binding"/>
    <property type="evidence" value="ECO:0007669"/>
    <property type="project" value="UniProtKB-KW"/>
</dbReference>
<evidence type="ECO:0000256" key="3">
    <source>
        <dbReference type="ARBA" id="ARBA00009264"/>
    </source>
</evidence>
<dbReference type="PANTHER" id="PTHR10418:SF2">
    <property type="entry name" value="SECURIN"/>
    <property type="match status" value="1"/>
</dbReference>
<name>A0A8T2P680_9TELE</name>
<evidence type="ECO:0000313" key="16">
    <source>
        <dbReference type="Proteomes" id="UP000824540"/>
    </source>
</evidence>
<dbReference type="OrthoDB" id="9905975at2759"/>
<comment type="subcellular location">
    <subcellularLocation>
        <location evidence="2">Cytoplasm</location>
    </subcellularLocation>
    <subcellularLocation>
        <location evidence="1">Nucleus</location>
    </subcellularLocation>
</comment>
<keyword evidence="12" id="KW-0131">Cell cycle</keyword>
<evidence type="ECO:0000256" key="7">
    <source>
        <dbReference type="ARBA" id="ARBA00022776"/>
    </source>
</evidence>
<evidence type="ECO:0000313" key="15">
    <source>
        <dbReference type="EMBL" id="KAG9346781.1"/>
    </source>
</evidence>
<evidence type="ECO:0000256" key="1">
    <source>
        <dbReference type="ARBA" id="ARBA00004123"/>
    </source>
</evidence>
<proteinExistence type="inferred from homology"/>
<evidence type="ECO:0000256" key="2">
    <source>
        <dbReference type="ARBA" id="ARBA00004496"/>
    </source>
</evidence>
<keyword evidence="9" id="KW-0832">Ubl conjugation</keyword>
<protein>
    <recommendedName>
        <fullName evidence="13">Securin</fullName>
    </recommendedName>
</protein>
<reference evidence="15" key="1">
    <citation type="thesis" date="2021" institute="BYU ScholarsArchive" country="Provo, UT, USA">
        <title>Applications of and Algorithms for Genome Assembly and Genomic Analyses with an Emphasis on Marine Teleosts.</title>
        <authorList>
            <person name="Pickett B.D."/>
        </authorList>
    </citation>
    <scope>NUCLEOTIDE SEQUENCE</scope>
    <source>
        <strain evidence="15">HI-2016</strain>
    </source>
</reference>
<evidence type="ECO:0000256" key="12">
    <source>
        <dbReference type="ARBA" id="ARBA00023306"/>
    </source>
</evidence>
<keyword evidence="5" id="KW-0132">Cell division</keyword>
<keyword evidence="4" id="KW-0963">Cytoplasm</keyword>
<keyword evidence="8" id="KW-0159">Chromosome partition</keyword>
<dbReference type="Proteomes" id="UP000824540">
    <property type="component" value="Unassembled WGS sequence"/>
</dbReference>
<dbReference type="GO" id="GO:0005634">
    <property type="term" value="C:nucleus"/>
    <property type="evidence" value="ECO:0007669"/>
    <property type="project" value="UniProtKB-SubCell"/>
</dbReference>
<dbReference type="AlphaFoldDB" id="A0A8T2P680"/>
<evidence type="ECO:0000256" key="9">
    <source>
        <dbReference type="ARBA" id="ARBA00022843"/>
    </source>
</evidence>
<comment type="similarity">
    <text evidence="3">Belongs to the securin family.</text>
</comment>
<keyword evidence="6" id="KW-0677">Repeat</keyword>
<keyword evidence="11" id="KW-0539">Nucleus</keyword>
<dbReference type="Pfam" id="PF04856">
    <property type="entry name" value="Securin"/>
    <property type="match status" value="1"/>
</dbReference>
<evidence type="ECO:0000256" key="4">
    <source>
        <dbReference type="ARBA" id="ARBA00022490"/>
    </source>
</evidence>
<keyword evidence="16" id="KW-1185">Reference proteome</keyword>
<sequence length="188" mass="21188">MATMIYIDKENGALHTPAPSKQRGRFHSAPGSITADNCLKTPMTEKRFGALPKSGRRALGTVNKISSASLSSSLAFQEKKKTQAVLKEKVKTEAPIKEEEYPETENLITYDPREFETCEVPEEVRLSHLNLAGLARCSRPREDDFEFIEPFLELSPMKMPKDDYSAELDSFLQTISELTVDLPPEMEY</sequence>
<evidence type="ECO:0000256" key="13">
    <source>
        <dbReference type="ARBA" id="ARBA00039185"/>
    </source>
</evidence>
<keyword evidence="10" id="KW-0729">SH3-binding</keyword>
<organism evidence="15 16">
    <name type="scientific">Albula glossodonta</name>
    <name type="common">roundjaw bonefish</name>
    <dbReference type="NCBI Taxonomy" id="121402"/>
    <lineage>
        <taxon>Eukaryota</taxon>
        <taxon>Metazoa</taxon>
        <taxon>Chordata</taxon>
        <taxon>Craniata</taxon>
        <taxon>Vertebrata</taxon>
        <taxon>Euteleostomi</taxon>
        <taxon>Actinopterygii</taxon>
        <taxon>Neopterygii</taxon>
        <taxon>Teleostei</taxon>
        <taxon>Albuliformes</taxon>
        <taxon>Albulidae</taxon>
        <taxon>Albula</taxon>
    </lineage>
</organism>
<comment type="caution">
    <text evidence="15">The sequence shown here is derived from an EMBL/GenBank/DDBJ whole genome shotgun (WGS) entry which is preliminary data.</text>
</comment>
<evidence type="ECO:0000256" key="6">
    <source>
        <dbReference type="ARBA" id="ARBA00022737"/>
    </source>
</evidence>
<feature type="region of interest" description="Disordered" evidence="14">
    <location>
        <begin position="13"/>
        <end position="32"/>
    </location>
</feature>
<keyword evidence="7" id="KW-0498">Mitosis</keyword>